<evidence type="ECO:0000313" key="3">
    <source>
        <dbReference type="Proteomes" id="UP001485459"/>
    </source>
</evidence>
<proteinExistence type="predicted"/>
<sequence>MKLQQYFGAGLLAVLAACSQKEASIAQKFNLDESKSIVEWKGSAPTHFHKGSFKVTGTFLTDGSSLITGGEFSIPIASIDNEDLSGPPKTELLNHLKSPDFFNLAVYPTATFRITKIEAFKDPATGANVKVTGNFTLIGQEHPLQIPAKVTVTKDRIYVESTFKLNRHTWGMSKYNDPAETLYILPDIDITLALQGIPSK</sequence>
<protein>
    <submittedName>
        <fullName evidence="2">YceI family protein</fullName>
    </submittedName>
</protein>
<name>A0ABZ2YLI9_9BACT</name>
<dbReference type="SMART" id="SM00867">
    <property type="entry name" value="YceI"/>
    <property type="match status" value="1"/>
</dbReference>
<keyword evidence="3" id="KW-1185">Reference proteome</keyword>
<dbReference type="InterPro" id="IPR007372">
    <property type="entry name" value="Lipid/polyisoprenoid-bd_YceI"/>
</dbReference>
<dbReference type="EMBL" id="CP149822">
    <property type="protein sequence ID" value="WZN40615.1"/>
    <property type="molecule type" value="Genomic_DNA"/>
</dbReference>
<gene>
    <name evidence="2" type="ORF">WJU16_21880</name>
</gene>
<dbReference type="PROSITE" id="PS51257">
    <property type="entry name" value="PROKAR_LIPOPROTEIN"/>
    <property type="match status" value="1"/>
</dbReference>
<dbReference type="Gene3D" id="2.40.128.110">
    <property type="entry name" value="Lipid/polyisoprenoid-binding, YceI-like"/>
    <property type="match status" value="1"/>
</dbReference>
<dbReference type="PANTHER" id="PTHR34406">
    <property type="entry name" value="PROTEIN YCEI"/>
    <property type="match status" value="1"/>
</dbReference>
<evidence type="ECO:0000313" key="2">
    <source>
        <dbReference type="EMBL" id="WZN40615.1"/>
    </source>
</evidence>
<accession>A0ABZ2YLI9</accession>
<reference evidence="3" key="1">
    <citation type="submission" date="2024-03" db="EMBL/GenBank/DDBJ databases">
        <title>Chitinophaga horti sp. nov., isolated from garden soil.</title>
        <authorList>
            <person name="Lee D.S."/>
            <person name="Han D.M."/>
            <person name="Baek J.H."/>
            <person name="Choi D.G."/>
            <person name="Jeon J.H."/>
            <person name="Jeon C.O."/>
        </authorList>
    </citation>
    <scope>NUCLEOTIDE SEQUENCE [LARGE SCALE GENOMIC DNA]</scope>
    <source>
        <strain evidence="3">GPA1</strain>
    </source>
</reference>
<feature type="domain" description="Lipid/polyisoprenoid-binding YceI-like" evidence="1">
    <location>
        <begin position="28"/>
        <end position="197"/>
    </location>
</feature>
<dbReference type="InterPro" id="IPR036761">
    <property type="entry name" value="TTHA0802/YceI-like_sf"/>
</dbReference>
<dbReference type="SUPFAM" id="SSF101874">
    <property type="entry name" value="YceI-like"/>
    <property type="match status" value="1"/>
</dbReference>
<dbReference type="RefSeq" id="WP_341835530.1">
    <property type="nucleotide sequence ID" value="NZ_CP149822.1"/>
</dbReference>
<dbReference type="PANTHER" id="PTHR34406:SF1">
    <property type="entry name" value="PROTEIN YCEI"/>
    <property type="match status" value="1"/>
</dbReference>
<organism evidence="2 3">
    <name type="scientific">Chitinophaga pollutisoli</name>
    <dbReference type="NCBI Taxonomy" id="3133966"/>
    <lineage>
        <taxon>Bacteria</taxon>
        <taxon>Pseudomonadati</taxon>
        <taxon>Bacteroidota</taxon>
        <taxon>Chitinophagia</taxon>
        <taxon>Chitinophagales</taxon>
        <taxon>Chitinophagaceae</taxon>
        <taxon>Chitinophaga</taxon>
    </lineage>
</organism>
<dbReference type="Proteomes" id="UP001485459">
    <property type="component" value="Chromosome"/>
</dbReference>
<evidence type="ECO:0000259" key="1">
    <source>
        <dbReference type="SMART" id="SM00867"/>
    </source>
</evidence>
<dbReference type="Pfam" id="PF04264">
    <property type="entry name" value="YceI"/>
    <property type="match status" value="1"/>
</dbReference>